<sequence length="408" mass="43829">MTFAGGPGARHQPNHHHHHHHVSPSAASSALTARSLFDLARLHPDPYVNNGGLAGGLSYATTASHVKSTSTSTATTQLLPPPAVPHLRLTAREDSTRVKLQKQRLGELHRRHISGDRIPGFKTSAAFLSSLRTNLRLHASQPSSPTSTPPSMQSSTASLPPPSPLSPANSLPEPASSSDPLAHIPDLRTHHATSDPDRAAALRLVADSIAQQRQTANRALLSHPLNLAALAALLATFARYVRLTAGQDWPLVLLSCAGVLMAALATCRFLTQGYLHAAEEVDWDWLDGADVLVTTFGDEVIAAAVVEWVSGESARGKRKKAWRGEIRAWTVRLKYRGKGVGGALLEDVVKEARGKGAESLGFAGEHANSKRVLPAIYNSTMDARERRARELLQDLLEVSPTRAGKKRS</sequence>
<dbReference type="Gene3D" id="3.40.630.30">
    <property type="match status" value="1"/>
</dbReference>
<dbReference type="EMBL" id="JAAQHG020000035">
    <property type="protein sequence ID" value="KAL1583482.1"/>
    <property type="molecule type" value="Genomic_DNA"/>
</dbReference>
<gene>
    <name evidence="3" type="ORF">WHR41_07589</name>
</gene>
<dbReference type="RefSeq" id="XP_069226589.1">
    <property type="nucleotide sequence ID" value="XM_069376193.1"/>
</dbReference>
<feature type="region of interest" description="Disordered" evidence="1">
    <location>
        <begin position="138"/>
        <end position="192"/>
    </location>
</feature>
<dbReference type="InterPro" id="IPR000182">
    <property type="entry name" value="GNAT_dom"/>
</dbReference>
<feature type="domain" description="N-acetyltransferase" evidence="2">
    <location>
        <begin position="252"/>
        <end position="408"/>
    </location>
</feature>
<organism evidence="3 4">
    <name type="scientific">Cladosporium halotolerans</name>
    <dbReference type="NCBI Taxonomy" id="1052096"/>
    <lineage>
        <taxon>Eukaryota</taxon>
        <taxon>Fungi</taxon>
        <taxon>Dikarya</taxon>
        <taxon>Ascomycota</taxon>
        <taxon>Pezizomycotina</taxon>
        <taxon>Dothideomycetes</taxon>
        <taxon>Dothideomycetidae</taxon>
        <taxon>Cladosporiales</taxon>
        <taxon>Cladosporiaceae</taxon>
        <taxon>Cladosporium</taxon>
    </lineage>
</organism>
<dbReference type="GO" id="GO:0016747">
    <property type="term" value="F:acyltransferase activity, transferring groups other than amino-acyl groups"/>
    <property type="evidence" value="ECO:0007669"/>
    <property type="project" value="InterPro"/>
</dbReference>
<protein>
    <recommendedName>
        <fullName evidence="2">N-acetyltransferase domain-containing protein</fullName>
    </recommendedName>
</protein>
<proteinExistence type="predicted"/>
<accession>A0AB34KEN1</accession>
<dbReference type="AlphaFoldDB" id="A0AB34KEN1"/>
<dbReference type="PROSITE" id="PS51186">
    <property type="entry name" value="GNAT"/>
    <property type="match status" value="1"/>
</dbReference>
<feature type="region of interest" description="Disordered" evidence="1">
    <location>
        <begin position="1"/>
        <end position="27"/>
    </location>
</feature>
<evidence type="ECO:0000313" key="4">
    <source>
        <dbReference type="Proteomes" id="UP000803884"/>
    </source>
</evidence>
<dbReference type="CDD" id="cd04301">
    <property type="entry name" value="NAT_SF"/>
    <property type="match status" value="1"/>
</dbReference>
<dbReference type="InterPro" id="IPR016181">
    <property type="entry name" value="Acyl_CoA_acyltransferase"/>
</dbReference>
<evidence type="ECO:0000313" key="3">
    <source>
        <dbReference type="EMBL" id="KAL1583482.1"/>
    </source>
</evidence>
<evidence type="ECO:0000256" key="1">
    <source>
        <dbReference type="SAM" id="MobiDB-lite"/>
    </source>
</evidence>
<dbReference type="GeneID" id="96009031"/>
<dbReference type="Proteomes" id="UP000803884">
    <property type="component" value="Unassembled WGS sequence"/>
</dbReference>
<dbReference type="SUPFAM" id="SSF55729">
    <property type="entry name" value="Acyl-CoA N-acyltransferases (Nat)"/>
    <property type="match status" value="1"/>
</dbReference>
<evidence type="ECO:0000259" key="2">
    <source>
        <dbReference type="PROSITE" id="PS51186"/>
    </source>
</evidence>
<keyword evidence="4" id="KW-1185">Reference proteome</keyword>
<comment type="caution">
    <text evidence="3">The sequence shown here is derived from an EMBL/GenBank/DDBJ whole genome shotgun (WGS) entry which is preliminary data.</text>
</comment>
<name>A0AB34KEN1_9PEZI</name>
<reference evidence="3 4" key="1">
    <citation type="journal article" date="2020" name="Microbiol. Resour. Announc.">
        <title>Draft Genome Sequence of a Cladosporium Species Isolated from the Mesophotic Ascidian Didemnum maculosum.</title>
        <authorList>
            <person name="Gioti A."/>
            <person name="Siaperas R."/>
            <person name="Nikolaivits E."/>
            <person name="Le Goff G."/>
            <person name="Ouazzani J."/>
            <person name="Kotoulas G."/>
            <person name="Topakas E."/>
        </authorList>
    </citation>
    <scope>NUCLEOTIDE SEQUENCE [LARGE SCALE GENOMIC DNA]</scope>
    <source>
        <strain evidence="3 4">TM138-S3</strain>
    </source>
</reference>
<feature type="compositionally biased region" description="Basic residues" evidence="1">
    <location>
        <begin position="12"/>
        <end position="22"/>
    </location>
</feature>
<feature type="compositionally biased region" description="Low complexity" evidence="1">
    <location>
        <begin position="139"/>
        <end position="158"/>
    </location>
</feature>
<feature type="compositionally biased region" description="Low complexity" evidence="1">
    <location>
        <begin position="166"/>
        <end position="178"/>
    </location>
</feature>
<dbReference type="Pfam" id="PF00583">
    <property type="entry name" value="Acetyltransf_1"/>
    <property type="match status" value="1"/>
</dbReference>